<proteinExistence type="predicted"/>
<sequence>MMIMRKQTWGRDTMKARCSPVQFMLATENELKLYVTESSN</sequence>
<reference evidence="1" key="1">
    <citation type="submission" date="2015-07" db="EMBL/GenBank/DDBJ databases">
        <title>MeaNS - Measles Nucleotide Surveillance Program.</title>
        <authorList>
            <person name="Tran T."/>
            <person name="Druce J."/>
        </authorList>
    </citation>
    <scope>NUCLEOTIDE SEQUENCE</scope>
    <source>
        <strain evidence="1">UCB-OBI-ISO-001</strain>
        <tissue evidence="1">Gonad</tissue>
    </source>
</reference>
<name>A0A0L8GPJ3_OCTBM</name>
<gene>
    <name evidence="1" type="ORF">OCBIM_22030364mg</name>
</gene>
<evidence type="ECO:0000313" key="1">
    <source>
        <dbReference type="EMBL" id="KOF78744.1"/>
    </source>
</evidence>
<organism evidence="1">
    <name type="scientific">Octopus bimaculoides</name>
    <name type="common">California two-spotted octopus</name>
    <dbReference type="NCBI Taxonomy" id="37653"/>
    <lineage>
        <taxon>Eukaryota</taxon>
        <taxon>Metazoa</taxon>
        <taxon>Spiralia</taxon>
        <taxon>Lophotrochozoa</taxon>
        <taxon>Mollusca</taxon>
        <taxon>Cephalopoda</taxon>
        <taxon>Coleoidea</taxon>
        <taxon>Octopodiformes</taxon>
        <taxon>Octopoda</taxon>
        <taxon>Incirrata</taxon>
        <taxon>Octopodidae</taxon>
        <taxon>Octopus</taxon>
    </lineage>
</organism>
<dbReference type="EMBL" id="KQ420963">
    <property type="protein sequence ID" value="KOF78744.1"/>
    <property type="molecule type" value="Genomic_DNA"/>
</dbReference>
<protein>
    <submittedName>
        <fullName evidence="1">Uncharacterized protein</fullName>
    </submittedName>
</protein>
<dbReference type="AlphaFoldDB" id="A0A0L8GPJ3"/>
<accession>A0A0L8GPJ3</accession>